<evidence type="ECO:0000313" key="1">
    <source>
        <dbReference type="EMBL" id="KYF56404.1"/>
    </source>
</evidence>
<dbReference type="AlphaFoldDB" id="A0A150PL11"/>
<reference evidence="1 2" key="1">
    <citation type="submission" date="2014-02" db="EMBL/GenBank/DDBJ databases">
        <title>The small core and large imbalanced accessory genome model reveals a collaborative survival strategy of Sorangium cellulosum strains in nature.</title>
        <authorList>
            <person name="Han K."/>
            <person name="Peng R."/>
            <person name="Blom J."/>
            <person name="Li Y.-Z."/>
        </authorList>
    </citation>
    <scope>NUCLEOTIDE SEQUENCE [LARGE SCALE GENOMIC DNA]</scope>
    <source>
        <strain evidence="1 2">So0157-18</strain>
    </source>
</reference>
<organism evidence="1 2">
    <name type="scientific">Sorangium cellulosum</name>
    <name type="common">Polyangium cellulosum</name>
    <dbReference type="NCBI Taxonomy" id="56"/>
    <lineage>
        <taxon>Bacteria</taxon>
        <taxon>Pseudomonadati</taxon>
        <taxon>Myxococcota</taxon>
        <taxon>Polyangia</taxon>
        <taxon>Polyangiales</taxon>
        <taxon>Polyangiaceae</taxon>
        <taxon>Sorangium</taxon>
    </lineage>
</organism>
<comment type="caution">
    <text evidence="1">The sequence shown here is derived from an EMBL/GenBank/DDBJ whole genome shotgun (WGS) entry which is preliminary data.</text>
</comment>
<gene>
    <name evidence="1" type="ORF">BE04_10580</name>
</gene>
<proteinExistence type="predicted"/>
<evidence type="ECO:0000313" key="2">
    <source>
        <dbReference type="Proteomes" id="UP000075604"/>
    </source>
</evidence>
<name>A0A150PL11_SORCE</name>
<accession>A0A150PL11</accession>
<dbReference type="Proteomes" id="UP000075604">
    <property type="component" value="Unassembled WGS sequence"/>
</dbReference>
<protein>
    <submittedName>
        <fullName evidence="1">Uncharacterized protein</fullName>
    </submittedName>
</protein>
<sequence>MTRERQVAQALSEGLNCLHAIVESLDVGAPSSELPRDEWSGALRAMGDAFDAIRSREVTTTLIVQQADCDLVRGLGALVQAWTTARQPPQELRAMAESIVMIFDRRRAEPAPDTQG</sequence>
<dbReference type="EMBL" id="JELX01002141">
    <property type="protein sequence ID" value="KYF56404.1"/>
    <property type="molecule type" value="Genomic_DNA"/>
</dbReference>